<dbReference type="SUPFAM" id="SSF53335">
    <property type="entry name" value="S-adenosyl-L-methionine-dependent methyltransferases"/>
    <property type="match status" value="1"/>
</dbReference>
<dbReference type="GO" id="GO:0032259">
    <property type="term" value="P:methylation"/>
    <property type="evidence" value="ECO:0007669"/>
    <property type="project" value="UniProtKB-KW"/>
</dbReference>
<keyword evidence="1" id="KW-0808">Transferase</keyword>
<organism evidence="1 2">
    <name type="scientific">Roseovarius pelagicus</name>
    <dbReference type="NCBI Taxonomy" id="2980108"/>
    <lineage>
        <taxon>Bacteria</taxon>
        <taxon>Pseudomonadati</taxon>
        <taxon>Pseudomonadota</taxon>
        <taxon>Alphaproteobacteria</taxon>
        <taxon>Rhodobacterales</taxon>
        <taxon>Roseobacteraceae</taxon>
        <taxon>Roseovarius</taxon>
    </lineage>
</organism>
<name>A0ABY6DBZ9_9RHOB</name>
<evidence type="ECO:0000313" key="1">
    <source>
        <dbReference type="EMBL" id="UXX83687.1"/>
    </source>
</evidence>
<dbReference type="Gene3D" id="3.40.50.150">
    <property type="entry name" value="Vaccinia Virus protein VP39"/>
    <property type="match status" value="1"/>
</dbReference>
<reference evidence="1" key="1">
    <citation type="submission" date="2022-10" db="EMBL/GenBank/DDBJ databases">
        <title>Roseovarius pelagicus sp. nov., isolated from Arctic seawater.</title>
        <authorList>
            <person name="Hong Y.W."/>
            <person name="Hwang C.Y."/>
        </authorList>
    </citation>
    <scope>NUCLEOTIDE SEQUENCE</scope>
    <source>
        <strain evidence="1">HL-MP18</strain>
    </source>
</reference>
<dbReference type="EMBL" id="CP106738">
    <property type="protein sequence ID" value="UXX83687.1"/>
    <property type="molecule type" value="Genomic_DNA"/>
</dbReference>
<sequence>MKIWYLLRHFKALSDWERRGWSDHAPQFVKQAIFEKYAIDGATWVETGTFMGRTTRFLASLSPLVYTIEPAPKLFKRAKRRFKNTHVHVLNGTSEDIIPALLPKLNSDVCFWLDGHYSAGQTHRGPTDCPIEQELFAIAANLDNFEKMSILIDDIRLFVPSETTYTDYPTVDFLVDWARRYDFEWRIEQDIFVMRNWSEG</sequence>
<evidence type="ECO:0000313" key="2">
    <source>
        <dbReference type="Proteomes" id="UP001064087"/>
    </source>
</evidence>
<keyword evidence="1" id="KW-0489">Methyltransferase</keyword>
<accession>A0ABY6DBZ9</accession>
<dbReference type="RefSeq" id="WP_165192181.1">
    <property type="nucleotide sequence ID" value="NZ_CP106738.1"/>
</dbReference>
<protein>
    <submittedName>
        <fullName evidence="1">Class I SAM-dependent methyltransferase</fullName>
    </submittedName>
</protein>
<dbReference type="Proteomes" id="UP001064087">
    <property type="component" value="Chromosome"/>
</dbReference>
<keyword evidence="2" id="KW-1185">Reference proteome</keyword>
<proteinExistence type="predicted"/>
<dbReference type="GO" id="GO:0008168">
    <property type="term" value="F:methyltransferase activity"/>
    <property type="evidence" value="ECO:0007669"/>
    <property type="project" value="UniProtKB-KW"/>
</dbReference>
<dbReference type="InterPro" id="IPR029063">
    <property type="entry name" value="SAM-dependent_MTases_sf"/>
</dbReference>
<gene>
    <name evidence="1" type="ORF">N7U68_03175</name>
</gene>